<evidence type="ECO:0000256" key="3">
    <source>
        <dbReference type="ARBA" id="ARBA00023002"/>
    </source>
</evidence>
<dbReference type="InterPro" id="IPR016163">
    <property type="entry name" value="Ald_DH_C"/>
</dbReference>
<keyword evidence="8" id="KW-1185">Reference proteome</keyword>
<comment type="catalytic activity">
    <reaction evidence="5">
        <text>L-glutamate 5-semialdehyde + NAD(+) + H2O = L-glutamate + NADH + 2 H(+)</text>
        <dbReference type="Rhea" id="RHEA:30235"/>
        <dbReference type="ChEBI" id="CHEBI:15377"/>
        <dbReference type="ChEBI" id="CHEBI:15378"/>
        <dbReference type="ChEBI" id="CHEBI:29985"/>
        <dbReference type="ChEBI" id="CHEBI:57540"/>
        <dbReference type="ChEBI" id="CHEBI:57945"/>
        <dbReference type="ChEBI" id="CHEBI:58066"/>
        <dbReference type="EC" id="1.2.1.88"/>
    </reaction>
</comment>
<keyword evidence="4" id="KW-0520">NAD</keyword>
<organism evidence="7 8">
    <name type="scientific">Solirubrobacter ginsenosidimutans</name>
    <dbReference type="NCBI Taxonomy" id="490573"/>
    <lineage>
        <taxon>Bacteria</taxon>
        <taxon>Bacillati</taxon>
        <taxon>Actinomycetota</taxon>
        <taxon>Thermoleophilia</taxon>
        <taxon>Solirubrobacterales</taxon>
        <taxon>Solirubrobacteraceae</taxon>
        <taxon>Solirubrobacter</taxon>
    </lineage>
</organism>
<dbReference type="Gene3D" id="3.40.605.10">
    <property type="entry name" value="Aldehyde Dehydrogenase, Chain A, domain 1"/>
    <property type="match status" value="1"/>
</dbReference>
<dbReference type="PANTHER" id="PTHR42862:SF1">
    <property type="entry name" value="DELTA-1-PYRROLINE-5-CARBOXYLATE DEHYDROGENASE 2, ISOFORM A-RELATED"/>
    <property type="match status" value="1"/>
</dbReference>
<dbReference type="Gene3D" id="3.40.309.10">
    <property type="entry name" value="Aldehyde Dehydrogenase, Chain A, domain 2"/>
    <property type="match status" value="1"/>
</dbReference>
<dbReference type="FunFam" id="3.40.309.10:FF:000005">
    <property type="entry name" value="1-pyrroline-5-carboxylate dehydrogenase 1"/>
    <property type="match status" value="1"/>
</dbReference>
<dbReference type="GO" id="GO:0009898">
    <property type="term" value="C:cytoplasmic side of plasma membrane"/>
    <property type="evidence" value="ECO:0007669"/>
    <property type="project" value="TreeGrafter"/>
</dbReference>
<comment type="pathway">
    <text evidence="1">Amino-acid degradation; L-proline degradation into L-glutamate; L-glutamate from L-proline: step 2/2.</text>
</comment>
<dbReference type="Proteomes" id="UP001149140">
    <property type="component" value="Unassembled WGS sequence"/>
</dbReference>
<dbReference type="EC" id="1.2.1.88" evidence="2"/>
<feature type="domain" description="Aldehyde dehydrogenase" evidence="6">
    <location>
        <begin position="48"/>
        <end position="506"/>
    </location>
</feature>
<dbReference type="GO" id="GO:0010133">
    <property type="term" value="P:L-proline catabolic process to L-glutamate"/>
    <property type="evidence" value="ECO:0007669"/>
    <property type="project" value="TreeGrafter"/>
</dbReference>
<evidence type="ECO:0000256" key="2">
    <source>
        <dbReference type="ARBA" id="ARBA00012884"/>
    </source>
</evidence>
<evidence type="ECO:0000313" key="7">
    <source>
        <dbReference type="EMBL" id="MDA0166686.1"/>
    </source>
</evidence>
<dbReference type="RefSeq" id="WP_270045944.1">
    <property type="nucleotide sequence ID" value="NZ_JAPDOD010000072.1"/>
</dbReference>
<dbReference type="Pfam" id="PF00171">
    <property type="entry name" value="Aldedh"/>
    <property type="match status" value="1"/>
</dbReference>
<dbReference type="InterPro" id="IPR016161">
    <property type="entry name" value="Ald_DH/histidinol_DH"/>
</dbReference>
<reference evidence="7" key="1">
    <citation type="submission" date="2022-10" db="EMBL/GenBank/DDBJ databases">
        <title>The WGS of Solirubrobacter ginsenosidimutans DSM 21036.</title>
        <authorList>
            <person name="Jiang Z."/>
        </authorList>
    </citation>
    <scope>NUCLEOTIDE SEQUENCE</scope>
    <source>
        <strain evidence="7">DSM 21036</strain>
    </source>
</reference>
<dbReference type="PROSITE" id="PS00070">
    <property type="entry name" value="ALDEHYDE_DEHYDR_CYS"/>
    <property type="match status" value="1"/>
</dbReference>
<evidence type="ECO:0000313" key="8">
    <source>
        <dbReference type="Proteomes" id="UP001149140"/>
    </source>
</evidence>
<evidence type="ECO:0000256" key="1">
    <source>
        <dbReference type="ARBA" id="ARBA00004786"/>
    </source>
</evidence>
<evidence type="ECO:0000259" key="6">
    <source>
        <dbReference type="Pfam" id="PF00171"/>
    </source>
</evidence>
<dbReference type="InterPro" id="IPR016160">
    <property type="entry name" value="Ald_DH_CS_CYS"/>
</dbReference>
<keyword evidence="3" id="KW-0560">Oxidoreductase</keyword>
<evidence type="ECO:0000256" key="5">
    <source>
        <dbReference type="ARBA" id="ARBA00048142"/>
    </source>
</evidence>
<dbReference type="InterPro" id="IPR015590">
    <property type="entry name" value="Aldehyde_DH_dom"/>
</dbReference>
<evidence type="ECO:0000256" key="4">
    <source>
        <dbReference type="ARBA" id="ARBA00023027"/>
    </source>
</evidence>
<sequence>MNFINEPLLELRRAPVRETLVDALAALDAQLPLRVPVIVGGDRRDAPSFESTDPGAPDRVVALATSATTADVDAAVRAASAAAPAWEDRGAHARAAILSRAAGELRRRRSTLAALAVRECAKPWAEADADVCEAIDFLEYYAQQAIALEGSNGLVQLPGERNTIRYAARGVVAVIGPWNFPLAIPCGMVAAGLATGNGVVLKPAEQSPACAHAVVEALLTAGVPEGVINFLPGEGDVGAALVAHPGVHTIAFTGSGAVGLEILRKSTELAPGQRHLKRVVAEMGGKNCVIVDADADLDDVVPALAYSAFGFAGQKCSAASRALVHERIADALLERLHGAVEALLVDQAQRFGVDVPPVIEPATQERVARYLQIARDEGARIYQPSDAPEHGHFVAPAVVDGLPRGSRVAEEEIFGPLLAVQRVASVDEACEIVSDSPFALTGGLFSRDPGTVERVSRALPVGNLYVNRHITGAMVGRQPFGGNRLSGTGTKAGGPDYLFHFVEPRVVTEDTMRHGLVV</sequence>
<proteinExistence type="predicted"/>
<dbReference type="AlphaFoldDB" id="A0A9X3N121"/>
<dbReference type="EMBL" id="JAPDOD010000072">
    <property type="protein sequence ID" value="MDA0166686.1"/>
    <property type="molecule type" value="Genomic_DNA"/>
</dbReference>
<protein>
    <recommendedName>
        <fullName evidence="2">L-glutamate gamma-semialdehyde dehydrogenase</fullName>
        <ecNumber evidence="2">1.2.1.88</ecNumber>
    </recommendedName>
</protein>
<dbReference type="GO" id="GO:0003842">
    <property type="term" value="F:L-glutamate gamma-semialdehyde dehydrogenase activity"/>
    <property type="evidence" value="ECO:0007669"/>
    <property type="project" value="UniProtKB-EC"/>
</dbReference>
<dbReference type="PANTHER" id="PTHR42862">
    <property type="entry name" value="DELTA-1-PYRROLINE-5-CARBOXYLATE DEHYDROGENASE 1, ISOFORM A-RELATED"/>
    <property type="match status" value="1"/>
</dbReference>
<name>A0A9X3N121_9ACTN</name>
<gene>
    <name evidence="7" type="ORF">OM076_40870</name>
</gene>
<accession>A0A9X3N121</accession>
<dbReference type="InterPro" id="IPR050485">
    <property type="entry name" value="Proline_metab_enzyme"/>
</dbReference>
<comment type="caution">
    <text evidence="7">The sequence shown here is derived from an EMBL/GenBank/DDBJ whole genome shotgun (WGS) entry which is preliminary data.</text>
</comment>
<dbReference type="GO" id="GO:0004657">
    <property type="term" value="F:proline dehydrogenase activity"/>
    <property type="evidence" value="ECO:0007669"/>
    <property type="project" value="UniProtKB-ARBA"/>
</dbReference>
<dbReference type="SUPFAM" id="SSF53720">
    <property type="entry name" value="ALDH-like"/>
    <property type="match status" value="1"/>
</dbReference>
<dbReference type="InterPro" id="IPR016162">
    <property type="entry name" value="Ald_DH_N"/>
</dbReference>